<proteinExistence type="predicted"/>
<accession>A0A9P6BVT8</accession>
<organism evidence="2 3">
    <name type="scientific">Macrolepiota fuliginosa MF-IS2</name>
    <dbReference type="NCBI Taxonomy" id="1400762"/>
    <lineage>
        <taxon>Eukaryota</taxon>
        <taxon>Fungi</taxon>
        <taxon>Dikarya</taxon>
        <taxon>Basidiomycota</taxon>
        <taxon>Agaricomycotina</taxon>
        <taxon>Agaricomycetes</taxon>
        <taxon>Agaricomycetidae</taxon>
        <taxon>Agaricales</taxon>
        <taxon>Agaricineae</taxon>
        <taxon>Agaricaceae</taxon>
        <taxon>Macrolepiota</taxon>
    </lineage>
</organism>
<protein>
    <submittedName>
        <fullName evidence="2">Uncharacterized protein</fullName>
    </submittedName>
</protein>
<comment type="caution">
    <text evidence="2">The sequence shown here is derived from an EMBL/GenBank/DDBJ whole genome shotgun (WGS) entry which is preliminary data.</text>
</comment>
<evidence type="ECO:0000313" key="2">
    <source>
        <dbReference type="EMBL" id="KAF9439883.1"/>
    </source>
</evidence>
<gene>
    <name evidence="2" type="ORF">P691DRAFT_768657</name>
</gene>
<dbReference type="AlphaFoldDB" id="A0A9P6BVT8"/>
<dbReference type="Proteomes" id="UP000807342">
    <property type="component" value="Unassembled WGS sequence"/>
</dbReference>
<name>A0A9P6BVT8_9AGAR</name>
<dbReference type="OrthoDB" id="343114at2759"/>
<feature type="region of interest" description="Disordered" evidence="1">
    <location>
        <begin position="173"/>
        <end position="224"/>
    </location>
</feature>
<keyword evidence="3" id="KW-1185">Reference proteome</keyword>
<evidence type="ECO:0000313" key="3">
    <source>
        <dbReference type="Proteomes" id="UP000807342"/>
    </source>
</evidence>
<reference evidence="2" key="1">
    <citation type="submission" date="2020-11" db="EMBL/GenBank/DDBJ databases">
        <authorList>
            <consortium name="DOE Joint Genome Institute"/>
            <person name="Ahrendt S."/>
            <person name="Riley R."/>
            <person name="Andreopoulos W."/>
            <person name="Labutti K."/>
            <person name="Pangilinan J."/>
            <person name="Ruiz-Duenas F.J."/>
            <person name="Barrasa J.M."/>
            <person name="Sanchez-Garcia M."/>
            <person name="Camarero S."/>
            <person name="Miyauchi S."/>
            <person name="Serrano A."/>
            <person name="Linde D."/>
            <person name="Babiker R."/>
            <person name="Drula E."/>
            <person name="Ayuso-Fernandez I."/>
            <person name="Pacheco R."/>
            <person name="Padilla G."/>
            <person name="Ferreira P."/>
            <person name="Barriuso J."/>
            <person name="Kellner H."/>
            <person name="Castanera R."/>
            <person name="Alfaro M."/>
            <person name="Ramirez L."/>
            <person name="Pisabarro A.G."/>
            <person name="Kuo A."/>
            <person name="Tritt A."/>
            <person name="Lipzen A."/>
            <person name="He G."/>
            <person name="Yan M."/>
            <person name="Ng V."/>
            <person name="Cullen D."/>
            <person name="Martin F."/>
            <person name="Rosso M.-N."/>
            <person name="Henrissat B."/>
            <person name="Hibbett D."/>
            <person name="Martinez A.T."/>
            <person name="Grigoriev I.V."/>
        </authorList>
    </citation>
    <scope>NUCLEOTIDE SEQUENCE</scope>
    <source>
        <strain evidence="2">MF-IS2</strain>
    </source>
</reference>
<evidence type="ECO:0000256" key="1">
    <source>
        <dbReference type="SAM" id="MobiDB-lite"/>
    </source>
</evidence>
<sequence>MPRKAKNKPATNAMPTYKPSAATEWFLAMMDQNHHIMSQFTTHEIMKIRGFDWIEIRNNLFKMNFTEVDASTQDNSAAIEVDNDNNALSYEELSPAEDLTNTIAAFGQWFKNNNITDNKCPSLIDNIRCLAMMFSLILAPHCCPTPPLCICPHQDNAPPCRCLHADDIPPPLPCAHPHHDNEDTPMEPSAPTHAFSKAASQTPAPSHEATMPSPHLAAAASIPKPRPSYTGAAAKNLNPAALLFVHGPPHIPVAPSAQASRVSLKPQSKRPFYVT</sequence>
<dbReference type="EMBL" id="MU153207">
    <property type="protein sequence ID" value="KAF9439883.1"/>
    <property type="molecule type" value="Genomic_DNA"/>
</dbReference>